<proteinExistence type="inferred from homology"/>
<dbReference type="PANTHER" id="PTHR43484">
    <property type="match status" value="1"/>
</dbReference>
<evidence type="ECO:0000256" key="5">
    <source>
        <dbReference type="ARBA" id="ARBA00022500"/>
    </source>
</evidence>
<gene>
    <name evidence="9" type="ORF">BN948_01613</name>
</gene>
<feature type="domain" description="Flagellar motor switch protein FliN-like C-terminal" evidence="8">
    <location>
        <begin position="54"/>
        <end position="122"/>
    </location>
</feature>
<dbReference type="AlphaFoldDB" id="A0A1L1PEF4"/>
<keyword evidence="10" id="KW-1185">Reference proteome</keyword>
<evidence type="ECO:0000313" key="9">
    <source>
        <dbReference type="EMBL" id="CDN87194.1"/>
    </source>
</evidence>
<dbReference type="InterPro" id="IPR001172">
    <property type="entry name" value="FliN_T3SS_HrcQb"/>
</dbReference>
<keyword evidence="9" id="KW-0969">Cilium</keyword>
<dbReference type="EMBL" id="CCAE010000009">
    <property type="protein sequence ID" value="CDN87194.1"/>
    <property type="molecule type" value="Genomic_DNA"/>
</dbReference>
<evidence type="ECO:0000256" key="4">
    <source>
        <dbReference type="ARBA" id="ARBA00022475"/>
    </source>
</evidence>
<dbReference type="GO" id="GO:0071973">
    <property type="term" value="P:bacterial-type flagellum-dependent cell motility"/>
    <property type="evidence" value="ECO:0007669"/>
    <property type="project" value="InterPro"/>
</dbReference>
<dbReference type="RefSeq" id="WP_009518080.1">
    <property type="nucleotide sequence ID" value="NZ_CCAE010000009.1"/>
</dbReference>
<sequence precursor="true">MSIDPSTLDALATAPGTDDAFAAVMQEMASASQAETAAPAAAPAAPTLGLGRLMRRIPVTLTLELGSAKVSLEDVAHLRPDSVVELDVLAGEPLSMKINGVAIGKAEVVVSGENYGLKVIEVSDLDLDSFTP</sequence>
<keyword evidence="9" id="KW-0966">Cell projection</keyword>
<comment type="subcellular location">
    <subcellularLocation>
        <location evidence="1">Cell membrane</location>
        <topology evidence="1">Peripheral membrane protein</topology>
        <orientation evidence="1">Cytoplasmic side</orientation>
    </subcellularLocation>
</comment>
<keyword evidence="4" id="KW-1003">Cell membrane</keyword>
<dbReference type="GO" id="GO:0003774">
    <property type="term" value="F:cytoskeletal motor activity"/>
    <property type="evidence" value="ECO:0007669"/>
    <property type="project" value="InterPro"/>
</dbReference>
<dbReference type="GO" id="GO:0005886">
    <property type="term" value="C:plasma membrane"/>
    <property type="evidence" value="ECO:0007669"/>
    <property type="project" value="UniProtKB-SubCell"/>
</dbReference>
<protein>
    <recommendedName>
        <fullName evidence="3">Flagellar motor switch protein FliN</fullName>
    </recommendedName>
</protein>
<keyword evidence="9" id="KW-0282">Flagellum</keyword>
<dbReference type="PRINTS" id="PR00956">
    <property type="entry name" value="FLGMOTORFLIN"/>
</dbReference>
<dbReference type="InterPro" id="IPR051469">
    <property type="entry name" value="FliN/MopA/SpaO"/>
</dbReference>
<dbReference type="GO" id="GO:0009425">
    <property type="term" value="C:bacterial-type flagellum basal body"/>
    <property type="evidence" value="ECO:0007669"/>
    <property type="project" value="InterPro"/>
</dbReference>
<evidence type="ECO:0000256" key="2">
    <source>
        <dbReference type="ARBA" id="ARBA00009226"/>
    </source>
</evidence>
<accession>A0A1L1PEF4</accession>
<evidence type="ECO:0000256" key="3">
    <source>
        <dbReference type="ARBA" id="ARBA00021897"/>
    </source>
</evidence>
<keyword evidence="7" id="KW-0472">Membrane</keyword>
<dbReference type="InterPro" id="IPR036429">
    <property type="entry name" value="SpoA-like_sf"/>
</dbReference>
<comment type="similarity">
    <text evidence="2">Belongs to the FliN/MopA/SpaO family.</text>
</comment>
<name>A0A1L1PEF4_HYDIT</name>
<keyword evidence="5" id="KW-0145">Chemotaxis</keyword>
<organism evidence="9 10">
    <name type="scientific">Hydrogenophaga intermedia</name>
    <dbReference type="NCBI Taxonomy" id="65786"/>
    <lineage>
        <taxon>Bacteria</taxon>
        <taxon>Pseudomonadati</taxon>
        <taxon>Pseudomonadota</taxon>
        <taxon>Betaproteobacteria</taxon>
        <taxon>Burkholderiales</taxon>
        <taxon>Comamonadaceae</taxon>
        <taxon>Hydrogenophaga</taxon>
    </lineage>
</organism>
<keyword evidence="6" id="KW-0283">Flagellar rotation</keyword>
<evidence type="ECO:0000256" key="7">
    <source>
        <dbReference type="ARBA" id="ARBA00023136"/>
    </source>
</evidence>
<dbReference type="Proteomes" id="UP000028878">
    <property type="component" value="Unassembled WGS sequence"/>
</dbReference>
<evidence type="ECO:0000256" key="6">
    <source>
        <dbReference type="ARBA" id="ARBA00022779"/>
    </source>
</evidence>
<reference evidence="10" key="1">
    <citation type="submission" date="2014-02" db="EMBL/GenBank/DDBJ databases">
        <authorList>
            <person name="Gan H."/>
        </authorList>
    </citation>
    <scope>NUCLEOTIDE SEQUENCE [LARGE SCALE GENOMIC DNA]</scope>
    <source>
        <strain evidence="10">S1</strain>
    </source>
</reference>
<dbReference type="GO" id="GO:0006935">
    <property type="term" value="P:chemotaxis"/>
    <property type="evidence" value="ECO:0007669"/>
    <property type="project" value="UniProtKB-KW"/>
</dbReference>
<dbReference type="PANTHER" id="PTHR43484:SF1">
    <property type="entry name" value="FLAGELLAR MOTOR SWITCH PROTEIN FLIN"/>
    <property type="match status" value="1"/>
</dbReference>
<evidence type="ECO:0000313" key="10">
    <source>
        <dbReference type="Proteomes" id="UP000028878"/>
    </source>
</evidence>
<dbReference type="Pfam" id="PF01052">
    <property type="entry name" value="FliMN_C"/>
    <property type="match status" value="1"/>
</dbReference>
<reference evidence="10" key="2">
    <citation type="submission" date="2014-11" db="EMBL/GenBank/DDBJ databases">
        <title>Draft genome sequence of Hydrogenophaga intermedia S1.</title>
        <authorList>
            <person name="Gan H.M."/>
            <person name="Chew T.H."/>
            <person name="Stolz A."/>
        </authorList>
    </citation>
    <scope>NUCLEOTIDE SEQUENCE [LARGE SCALE GENOMIC DNA]</scope>
    <source>
        <strain evidence="10">S1</strain>
    </source>
</reference>
<dbReference type="Gene3D" id="2.30.330.10">
    <property type="entry name" value="SpoA-like"/>
    <property type="match status" value="1"/>
</dbReference>
<dbReference type="InterPro" id="IPR001543">
    <property type="entry name" value="FliN-like_C"/>
</dbReference>
<evidence type="ECO:0000256" key="1">
    <source>
        <dbReference type="ARBA" id="ARBA00004413"/>
    </source>
</evidence>
<dbReference type="SUPFAM" id="SSF101801">
    <property type="entry name" value="Surface presentation of antigens (SPOA)"/>
    <property type="match status" value="1"/>
</dbReference>
<evidence type="ECO:0000259" key="8">
    <source>
        <dbReference type="Pfam" id="PF01052"/>
    </source>
</evidence>